<accession>A0A7W6GN15</accession>
<dbReference type="Gene3D" id="3.40.50.200">
    <property type="entry name" value="Peptidase S8/S53 domain"/>
    <property type="match status" value="1"/>
</dbReference>
<evidence type="ECO:0000259" key="6">
    <source>
        <dbReference type="Pfam" id="PF00082"/>
    </source>
</evidence>
<dbReference type="PANTHER" id="PTHR43806:SF11">
    <property type="entry name" value="CEREVISIN-RELATED"/>
    <property type="match status" value="1"/>
</dbReference>
<dbReference type="PROSITE" id="PS00136">
    <property type="entry name" value="SUBTILASE_ASP"/>
    <property type="match status" value="1"/>
</dbReference>
<evidence type="ECO:0000256" key="3">
    <source>
        <dbReference type="ARBA" id="ARBA00022801"/>
    </source>
</evidence>
<dbReference type="Proteomes" id="UP000552757">
    <property type="component" value="Unassembled WGS sequence"/>
</dbReference>
<protein>
    <submittedName>
        <fullName evidence="7">Subtilisin family serine protease</fullName>
    </submittedName>
</protein>
<dbReference type="GO" id="GO:0006508">
    <property type="term" value="P:proteolysis"/>
    <property type="evidence" value="ECO:0007669"/>
    <property type="project" value="UniProtKB-KW"/>
</dbReference>
<keyword evidence="4 5" id="KW-0720">Serine protease</keyword>
<dbReference type="PROSITE" id="PS51892">
    <property type="entry name" value="SUBTILASE"/>
    <property type="match status" value="1"/>
</dbReference>
<evidence type="ECO:0000256" key="1">
    <source>
        <dbReference type="ARBA" id="ARBA00011073"/>
    </source>
</evidence>
<dbReference type="InterPro" id="IPR015500">
    <property type="entry name" value="Peptidase_S8_subtilisin-rel"/>
</dbReference>
<evidence type="ECO:0000313" key="8">
    <source>
        <dbReference type="Proteomes" id="UP000552757"/>
    </source>
</evidence>
<dbReference type="RefSeq" id="WP_183953820.1">
    <property type="nucleotide sequence ID" value="NZ_JACIEB010000001.1"/>
</dbReference>
<sequence>MRDEDNGPLPGLTGKGARIAIIDSGVHVGHDHIRAERIADGVAIAGDGSIEGGGEASIDRLGHGTAVTAAIQEIAPDALCLPVRVFHASLKTTGLALIRAIEWAVDQRVDIINLSLGSTNAAHRDAFAQAAQRALQAGVAIVAAHDVDGAPCLPGAIPGVIGVGLDWDRPRATFGLSGDGEHFLASGYPRPIPGVPPRRNLYGISFATAQMSGFAARALEAMVDDATGPARVEALRAILLAALSR</sequence>
<dbReference type="EMBL" id="JACIEB010000001">
    <property type="protein sequence ID" value="MBB3980838.1"/>
    <property type="molecule type" value="Genomic_DNA"/>
</dbReference>
<name>A0A7W6GN15_9SPHN</name>
<dbReference type="InterPro" id="IPR023827">
    <property type="entry name" value="Peptidase_S8_Asp-AS"/>
</dbReference>
<comment type="similarity">
    <text evidence="1 5">Belongs to the peptidase S8 family.</text>
</comment>
<reference evidence="7 8" key="1">
    <citation type="submission" date="2020-08" db="EMBL/GenBank/DDBJ databases">
        <title>Genomic Encyclopedia of Type Strains, Phase IV (KMG-IV): sequencing the most valuable type-strain genomes for metagenomic binning, comparative biology and taxonomic classification.</title>
        <authorList>
            <person name="Goeker M."/>
        </authorList>
    </citation>
    <scope>NUCLEOTIDE SEQUENCE [LARGE SCALE GENOMIC DNA]</scope>
    <source>
        <strain evidence="7 8">DSM 29348</strain>
    </source>
</reference>
<keyword evidence="8" id="KW-1185">Reference proteome</keyword>
<feature type="active site" description="Charge relay system" evidence="5">
    <location>
        <position position="205"/>
    </location>
</feature>
<proteinExistence type="inferred from homology"/>
<comment type="caution">
    <text evidence="7">The sequence shown here is derived from an EMBL/GenBank/DDBJ whole genome shotgun (WGS) entry which is preliminary data.</text>
</comment>
<dbReference type="InterPro" id="IPR036852">
    <property type="entry name" value="Peptidase_S8/S53_dom_sf"/>
</dbReference>
<feature type="active site" description="Charge relay system" evidence="5">
    <location>
        <position position="23"/>
    </location>
</feature>
<dbReference type="PRINTS" id="PR00723">
    <property type="entry name" value="SUBTILISIN"/>
</dbReference>
<evidence type="ECO:0000313" key="7">
    <source>
        <dbReference type="EMBL" id="MBB3980838.1"/>
    </source>
</evidence>
<dbReference type="SUPFAM" id="SSF52743">
    <property type="entry name" value="Subtilisin-like"/>
    <property type="match status" value="1"/>
</dbReference>
<dbReference type="AlphaFoldDB" id="A0A7W6GN15"/>
<evidence type="ECO:0000256" key="4">
    <source>
        <dbReference type="ARBA" id="ARBA00022825"/>
    </source>
</evidence>
<organism evidence="7 8">
    <name type="scientific">Sphingobium fontiphilum</name>
    <dbReference type="NCBI Taxonomy" id="944425"/>
    <lineage>
        <taxon>Bacteria</taxon>
        <taxon>Pseudomonadati</taxon>
        <taxon>Pseudomonadota</taxon>
        <taxon>Alphaproteobacteria</taxon>
        <taxon>Sphingomonadales</taxon>
        <taxon>Sphingomonadaceae</taxon>
        <taxon>Sphingobium</taxon>
    </lineage>
</organism>
<gene>
    <name evidence="7" type="ORF">GGR44_000469</name>
</gene>
<evidence type="ECO:0000256" key="5">
    <source>
        <dbReference type="PROSITE-ProRule" id="PRU01240"/>
    </source>
</evidence>
<feature type="active site" description="Charge relay system" evidence="5">
    <location>
        <position position="63"/>
    </location>
</feature>
<feature type="domain" description="Peptidase S8/S53" evidence="6">
    <location>
        <begin position="14"/>
        <end position="144"/>
    </location>
</feature>
<dbReference type="PANTHER" id="PTHR43806">
    <property type="entry name" value="PEPTIDASE S8"/>
    <property type="match status" value="1"/>
</dbReference>
<dbReference type="Pfam" id="PF00082">
    <property type="entry name" value="Peptidase_S8"/>
    <property type="match status" value="1"/>
</dbReference>
<keyword evidence="2 5" id="KW-0645">Protease</keyword>
<dbReference type="InterPro" id="IPR000209">
    <property type="entry name" value="Peptidase_S8/S53_dom"/>
</dbReference>
<evidence type="ECO:0000256" key="2">
    <source>
        <dbReference type="ARBA" id="ARBA00022670"/>
    </source>
</evidence>
<dbReference type="GO" id="GO:0004252">
    <property type="term" value="F:serine-type endopeptidase activity"/>
    <property type="evidence" value="ECO:0007669"/>
    <property type="project" value="UniProtKB-UniRule"/>
</dbReference>
<keyword evidence="3 5" id="KW-0378">Hydrolase</keyword>
<dbReference type="InterPro" id="IPR050131">
    <property type="entry name" value="Peptidase_S8_subtilisin-like"/>
</dbReference>